<evidence type="ECO:0000256" key="3">
    <source>
        <dbReference type="ARBA" id="ARBA00038415"/>
    </source>
</evidence>
<dbReference type="EMBL" id="VXIS01000424">
    <property type="protein sequence ID" value="KAA8893578.1"/>
    <property type="molecule type" value="Genomic_DNA"/>
</dbReference>
<comment type="caution">
    <text evidence="7">The sequence shown here is derived from an EMBL/GenBank/DDBJ whole genome shotgun (WGS) entry which is preliminary data.</text>
</comment>
<dbReference type="Proteomes" id="UP000326924">
    <property type="component" value="Unassembled WGS sequence"/>
</dbReference>
<name>A0A5J5EFR2_9PEZI</name>
<accession>A0A5J5EFR2</accession>
<dbReference type="AlphaFoldDB" id="A0A5J5EFR2"/>
<dbReference type="GO" id="GO:1990234">
    <property type="term" value="C:transferase complex"/>
    <property type="evidence" value="ECO:0007669"/>
    <property type="project" value="UniProtKB-ARBA"/>
</dbReference>
<evidence type="ECO:0000256" key="4">
    <source>
        <dbReference type="ARBA" id="ARBA00039789"/>
    </source>
</evidence>
<comment type="function">
    <text evidence="5">Involved in mitochondrial fission. Acts as an adapter protein required to form mitochondrial fission complexes. Formation of these complexes is required to promote constriction and fission of the mitochondrial compartment at a late step in mitochondrial division.</text>
</comment>
<organism evidence="7 8">
    <name type="scientific">Sphaerosporella brunnea</name>
    <dbReference type="NCBI Taxonomy" id="1250544"/>
    <lineage>
        <taxon>Eukaryota</taxon>
        <taxon>Fungi</taxon>
        <taxon>Dikarya</taxon>
        <taxon>Ascomycota</taxon>
        <taxon>Pezizomycotina</taxon>
        <taxon>Pezizomycetes</taxon>
        <taxon>Pezizales</taxon>
        <taxon>Pyronemataceae</taxon>
        <taxon>Sphaerosporella</taxon>
    </lineage>
</organism>
<dbReference type="InterPro" id="IPR001680">
    <property type="entry name" value="WD40_rpt"/>
</dbReference>
<gene>
    <name evidence="7" type="ORF">FN846DRAFT_761201</name>
</gene>
<evidence type="ECO:0000256" key="6">
    <source>
        <dbReference type="PROSITE-ProRule" id="PRU00221"/>
    </source>
</evidence>
<evidence type="ECO:0000256" key="2">
    <source>
        <dbReference type="ARBA" id="ARBA00022737"/>
    </source>
</evidence>
<dbReference type="InterPro" id="IPR019775">
    <property type="entry name" value="WD40_repeat_CS"/>
</dbReference>
<dbReference type="InterPro" id="IPR015943">
    <property type="entry name" value="WD40/YVTN_repeat-like_dom_sf"/>
</dbReference>
<feature type="non-terminal residue" evidence="7">
    <location>
        <position position="102"/>
    </location>
</feature>
<dbReference type="PANTHER" id="PTHR22847:SF637">
    <property type="entry name" value="WD REPEAT DOMAIN 5B"/>
    <property type="match status" value="1"/>
</dbReference>
<dbReference type="PANTHER" id="PTHR22847">
    <property type="entry name" value="WD40 REPEAT PROTEIN"/>
    <property type="match status" value="1"/>
</dbReference>
<dbReference type="PROSITE" id="PS50294">
    <property type="entry name" value="WD_REPEATS_REGION"/>
    <property type="match status" value="1"/>
</dbReference>
<dbReference type="InterPro" id="IPR011047">
    <property type="entry name" value="Quinoprotein_ADH-like_sf"/>
</dbReference>
<feature type="repeat" description="WD" evidence="6">
    <location>
        <begin position="69"/>
        <end position="102"/>
    </location>
</feature>
<reference evidence="7 8" key="1">
    <citation type="submission" date="2019-09" db="EMBL/GenBank/DDBJ databases">
        <title>Draft genome of the ectomycorrhizal ascomycete Sphaerosporella brunnea.</title>
        <authorList>
            <consortium name="DOE Joint Genome Institute"/>
            <person name="Benucci G.M."/>
            <person name="Marozzi G."/>
            <person name="Antonielli L."/>
            <person name="Sanchez S."/>
            <person name="Marco P."/>
            <person name="Wang X."/>
            <person name="Falini L.B."/>
            <person name="Barry K."/>
            <person name="Haridas S."/>
            <person name="Lipzen A."/>
            <person name="Labutti K."/>
            <person name="Grigoriev I.V."/>
            <person name="Murat C."/>
            <person name="Martin F."/>
            <person name="Albertini E."/>
            <person name="Donnini D."/>
            <person name="Bonito G."/>
        </authorList>
    </citation>
    <scope>NUCLEOTIDE SEQUENCE [LARGE SCALE GENOMIC DNA]</scope>
    <source>
        <strain evidence="7 8">Sb_GMNB300</strain>
    </source>
</reference>
<keyword evidence="1 6" id="KW-0853">WD repeat</keyword>
<evidence type="ECO:0000313" key="8">
    <source>
        <dbReference type="Proteomes" id="UP000326924"/>
    </source>
</evidence>
<dbReference type="Gene3D" id="2.130.10.10">
    <property type="entry name" value="YVTN repeat-like/Quinoprotein amine dehydrogenase"/>
    <property type="match status" value="1"/>
</dbReference>
<dbReference type="Pfam" id="PF00400">
    <property type="entry name" value="WD40"/>
    <property type="match status" value="1"/>
</dbReference>
<proteinExistence type="inferred from homology"/>
<dbReference type="OrthoDB" id="538223at2759"/>
<comment type="similarity">
    <text evidence="3">Belongs to the WD repeat MDV1/CAF4 family.</text>
</comment>
<sequence>LLTMVHDAKLFVLSHRSAIESVPLQIYCSALVYSPSKSVIRCQFLDQKPVWIEKPPVTQEVWDLALQVLEGHSKWVTAVAFSPDDQILATASYNHTVRFWNL</sequence>
<keyword evidence="2" id="KW-0677">Repeat</keyword>
<evidence type="ECO:0000256" key="1">
    <source>
        <dbReference type="ARBA" id="ARBA00022574"/>
    </source>
</evidence>
<dbReference type="InParanoid" id="A0A5J5EFR2"/>
<protein>
    <recommendedName>
        <fullName evidence="4">Mitochondrial division protein 1</fullName>
    </recommendedName>
</protein>
<evidence type="ECO:0000313" key="7">
    <source>
        <dbReference type="EMBL" id="KAA8893578.1"/>
    </source>
</evidence>
<dbReference type="SMART" id="SM00320">
    <property type="entry name" value="WD40"/>
    <property type="match status" value="1"/>
</dbReference>
<feature type="non-terminal residue" evidence="7">
    <location>
        <position position="1"/>
    </location>
</feature>
<dbReference type="SUPFAM" id="SSF50998">
    <property type="entry name" value="Quinoprotein alcohol dehydrogenase-like"/>
    <property type="match status" value="1"/>
</dbReference>
<dbReference type="PROSITE" id="PS50082">
    <property type="entry name" value="WD_REPEATS_2"/>
    <property type="match status" value="1"/>
</dbReference>
<keyword evidence="8" id="KW-1185">Reference proteome</keyword>
<dbReference type="PROSITE" id="PS00678">
    <property type="entry name" value="WD_REPEATS_1"/>
    <property type="match status" value="1"/>
</dbReference>
<evidence type="ECO:0000256" key="5">
    <source>
        <dbReference type="ARBA" id="ARBA00043913"/>
    </source>
</evidence>